<keyword evidence="2" id="KW-1185">Reference proteome</keyword>
<evidence type="ECO:0000313" key="1">
    <source>
        <dbReference type="EMBL" id="KAI8564020.1"/>
    </source>
</evidence>
<dbReference type="EMBL" id="CM046390">
    <property type="protein sequence ID" value="KAI8564020.1"/>
    <property type="molecule type" value="Genomic_DNA"/>
</dbReference>
<name>A0ACC0PED2_RHOML</name>
<sequence>MSHDEEKTNKGQQVYEVTLIPLHIKTTTWRKLRRAPNPRQLLTRHRLPTPHRLHSASITSSGVAIESFLQNLQVDDDLNHRNLTELAKKFGQILLLRMGQRNLVVVSTPDLSKEVLHKRHQPWRSSSIPPPNSAP</sequence>
<accession>A0ACC0PED2</accession>
<proteinExistence type="predicted"/>
<organism evidence="1 2">
    <name type="scientific">Rhododendron molle</name>
    <name type="common">Chinese azalea</name>
    <name type="synonym">Azalea mollis</name>
    <dbReference type="NCBI Taxonomy" id="49168"/>
    <lineage>
        <taxon>Eukaryota</taxon>
        <taxon>Viridiplantae</taxon>
        <taxon>Streptophyta</taxon>
        <taxon>Embryophyta</taxon>
        <taxon>Tracheophyta</taxon>
        <taxon>Spermatophyta</taxon>
        <taxon>Magnoliopsida</taxon>
        <taxon>eudicotyledons</taxon>
        <taxon>Gunneridae</taxon>
        <taxon>Pentapetalae</taxon>
        <taxon>asterids</taxon>
        <taxon>Ericales</taxon>
        <taxon>Ericaceae</taxon>
        <taxon>Ericoideae</taxon>
        <taxon>Rhodoreae</taxon>
        <taxon>Rhododendron</taxon>
    </lineage>
</organism>
<reference evidence="1" key="1">
    <citation type="submission" date="2022-02" db="EMBL/GenBank/DDBJ databases">
        <title>Plant Genome Project.</title>
        <authorList>
            <person name="Zhang R.-G."/>
        </authorList>
    </citation>
    <scope>NUCLEOTIDE SEQUENCE</scope>
    <source>
        <strain evidence="1">AT1</strain>
    </source>
</reference>
<comment type="caution">
    <text evidence="1">The sequence shown here is derived from an EMBL/GenBank/DDBJ whole genome shotgun (WGS) entry which is preliminary data.</text>
</comment>
<dbReference type="Proteomes" id="UP001062846">
    <property type="component" value="Chromosome 3"/>
</dbReference>
<gene>
    <name evidence="1" type="ORF">RHMOL_Rhmol03G0152000</name>
</gene>
<evidence type="ECO:0000313" key="2">
    <source>
        <dbReference type="Proteomes" id="UP001062846"/>
    </source>
</evidence>
<protein>
    <submittedName>
        <fullName evidence="1">Uncharacterized protein</fullName>
    </submittedName>
</protein>